<dbReference type="PANTHER" id="PTHR46211:SF1">
    <property type="entry name" value="GLYCEROPHOSPHODIESTER PHOSPHODIESTERASE, CYTOPLASMIC"/>
    <property type="match status" value="1"/>
</dbReference>
<dbReference type="InterPro" id="IPR017946">
    <property type="entry name" value="PLC-like_Pdiesterase_TIM-brl"/>
</dbReference>
<dbReference type="RefSeq" id="WP_203964696.1">
    <property type="nucleotide sequence ID" value="NZ_AP023355.1"/>
</dbReference>
<dbReference type="Proteomes" id="UP000611640">
    <property type="component" value="Chromosome"/>
</dbReference>
<dbReference type="GO" id="GO:0008081">
    <property type="term" value="F:phosphoric diester hydrolase activity"/>
    <property type="evidence" value="ECO:0007669"/>
    <property type="project" value="InterPro"/>
</dbReference>
<dbReference type="SUPFAM" id="SSF51695">
    <property type="entry name" value="PLC-like phosphodiesterases"/>
    <property type="match status" value="1"/>
</dbReference>
<dbReference type="EMBL" id="AP023355">
    <property type="protein sequence ID" value="BCJ38704.1"/>
    <property type="molecule type" value="Genomic_DNA"/>
</dbReference>
<dbReference type="InterPro" id="IPR030395">
    <property type="entry name" value="GP_PDE_dom"/>
</dbReference>
<organism evidence="2 3">
    <name type="scientific">Actinocatenispora thailandica</name>
    <dbReference type="NCBI Taxonomy" id="227318"/>
    <lineage>
        <taxon>Bacteria</taxon>
        <taxon>Bacillati</taxon>
        <taxon>Actinomycetota</taxon>
        <taxon>Actinomycetes</taxon>
        <taxon>Micromonosporales</taxon>
        <taxon>Micromonosporaceae</taxon>
        <taxon>Actinocatenispora</taxon>
    </lineage>
</organism>
<dbReference type="Gene3D" id="3.20.20.190">
    <property type="entry name" value="Phosphatidylinositol (PI) phosphodiesterase"/>
    <property type="match status" value="1"/>
</dbReference>
<accession>A0A7R7I0N5</accession>
<dbReference type="AlphaFoldDB" id="A0A7R7I0N5"/>
<name>A0A7R7I0N5_9ACTN</name>
<dbReference type="InterPro" id="IPR036415">
    <property type="entry name" value="Lamin_tail_dom_sf"/>
</dbReference>
<gene>
    <name evidence="2" type="ORF">Athai_62070</name>
</gene>
<reference evidence="2 3" key="1">
    <citation type="submission" date="2020-08" db="EMBL/GenBank/DDBJ databases">
        <title>Whole genome shotgun sequence of Actinocatenispora thailandica NBRC 105041.</title>
        <authorList>
            <person name="Komaki H."/>
            <person name="Tamura T."/>
        </authorList>
    </citation>
    <scope>NUCLEOTIDE SEQUENCE [LARGE SCALE GENOMIC DNA]</scope>
    <source>
        <strain evidence="2 3">NBRC 105041</strain>
    </source>
</reference>
<dbReference type="SUPFAM" id="SSF74853">
    <property type="entry name" value="Lamin A/C globular tail domain"/>
    <property type="match status" value="1"/>
</dbReference>
<dbReference type="PROSITE" id="PS51704">
    <property type="entry name" value="GP_PDE"/>
    <property type="match status" value="1"/>
</dbReference>
<dbReference type="Pfam" id="PF03009">
    <property type="entry name" value="GDPD"/>
    <property type="match status" value="1"/>
</dbReference>
<feature type="domain" description="GP-PDE" evidence="1">
    <location>
        <begin position="11"/>
        <end position="262"/>
    </location>
</feature>
<dbReference type="GO" id="GO:0006629">
    <property type="term" value="P:lipid metabolic process"/>
    <property type="evidence" value="ECO:0007669"/>
    <property type="project" value="InterPro"/>
</dbReference>
<keyword evidence="3" id="KW-1185">Reference proteome</keyword>
<evidence type="ECO:0000259" key="1">
    <source>
        <dbReference type="PROSITE" id="PS51704"/>
    </source>
</evidence>
<evidence type="ECO:0000313" key="3">
    <source>
        <dbReference type="Proteomes" id="UP000611640"/>
    </source>
</evidence>
<sequence length="363" mass="39945">MSGKPEWPRVGTCVAHRGACGTAPENTIAACRTAIEQGARTIEVDVQRCGDGELVVMHDSRLRRTTDIAQVLPDRADATINELTMAELRKLDAGAWFDERYRGEPVPTLAELLAAIDGRSTLFIELKWPERSPGIEQQLAEELRHCLGDRLADTGRPPVAIQVVDVDRLRTLHELLPTVPMCLMSGLTYMLELDRFAELGDWVSAYTPLGRLLTAEHVTAAHRHGIRVLPWTIDAPEAVAAMRDLGVDAVITNDVPFAQPIMSGQPSRLPRTPVRIESASVADERTVLRAESTVDLTGWSLRNHLLRRQPLPARKLAAGETLEIASASKKFLDNYGDTLALYDADDIVVDLHFYRELGAPTGG</sequence>
<proteinExistence type="predicted"/>
<dbReference type="PANTHER" id="PTHR46211">
    <property type="entry name" value="GLYCEROPHOSPHORYL DIESTER PHOSPHODIESTERASE"/>
    <property type="match status" value="1"/>
</dbReference>
<evidence type="ECO:0000313" key="2">
    <source>
        <dbReference type="EMBL" id="BCJ38704.1"/>
    </source>
</evidence>
<protein>
    <recommendedName>
        <fullName evidence="1">GP-PDE domain-containing protein</fullName>
    </recommendedName>
</protein>
<dbReference type="KEGG" id="atl:Athai_62070"/>